<dbReference type="InterPro" id="IPR050679">
    <property type="entry name" value="Bact_HTH_transcr_reg"/>
</dbReference>
<dbReference type="SUPFAM" id="SSF46785">
    <property type="entry name" value="Winged helix' DNA-binding domain"/>
    <property type="match status" value="1"/>
</dbReference>
<evidence type="ECO:0000256" key="3">
    <source>
        <dbReference type="ARBA" id="ARBA00023163"/>
    </source>
</evidence>
<dbReference type="SMART" id="SM00345">
    <property type="entry name" value="HTH_GNTR"/>
    <property type="match status" value="1"/>
</dbReference>
<dbReference type="Pfam" id="PF00392">
    <property type="entry name" value="GntR"/>
    <property type="match status" value="1"/>
</dbReference>
<dbReference type="InterPro" id="IPR011663">
    <property type="entry name" value="UTRA"/>
</dbReference>
<evidence type="ECO:0000256" key="2">
    <source>
        <dbReference type="ARBA" id="ARBA00023125"/>
    </source>
</evidence>
<reference evidence="5" key="1">
    <citation type="submission" date="2024-05" db="EMBL/GenBank/DDBJ databases">
        <authorList>
            <person name="Cai S.Y."/>
            <person name="Jin L.M."/>
            <person name="Li H.R."/>
        </authorList>
    </citation>
    <scope>NUCLEOTIDE SEQUENCE</scope>
    <source>
        <strain evidence="5">A5-74</strain>
    </source>
</reference>
<dbReference type="SMART" id="SM00866">
    <property type="entry name" value="UTRA"/>
    <property type="match status" value="1"/>
</dbReference>
<feature type="domain" description="HTH gntR-type" evidence="4">
    <location>
        <begin position="13"/>
        <end position="81"/>
    </location>
</feature>
<dbReference type="Gene3D" id="1.10.10.10">
    <property type="entry name" value="Winged helix-like DNA-binding domain superfamily/Winged helix DNA-binding domain"/>
    <property type="match status" value="1"/>
</dbReference>
<protein>
    <submittedName>
        <fullName evidence="5">GntR family transcriptional regulator</fullName>
    </submittedName>
</protein>
<evidence type="ECO:0000256" key="1">
    <source>
        <dbReference type="ARBA" id="ARBA00023015"/>
    </source>
</evidence>
<keyword evidence="2" id="KW-0238">DNA-binding</keyword>
<dbReference type="GO" id="GO:0003677">
    <property type="term" value="F:DNA binding"/>
    <property type="evidence" value="ECO:0007669"/>
    <property type="project" value="UniProtKB-KW"/>
</dbReference>
<dbReference type="Pfam" id="PF07702">
    <property type="entry name" value="UTRA"/>
    <property type="match status" value="1"/>
</dbReference>
<gene>
    <name evidence="5" type="ORF">ABLG96_03975</name>
</gene>
<sequence length="245" mass="27148">MSTSRGRELKPVRNLHLQLADSLRDRLRDGEWRAGDRLPTEAQLSTEYGVSRSTVRGALQLLENQGRTRTRHGLGTFVAAFGGEIKTSLQELQSMSDIIRSHGFEPQMQYHRASVRTASEEEIDRLHLAPGAEVFATERAVLADGEMVAFSYDTIQTSLLGDDFDPDAVSGSLFDLLRINGVIPTTAIAELHAVVDPTIGWGERAPDGLYLLLDQIHYTDSGVGTLASKTYFAEGRFQFSVRRVR</sequence>
<dbReference type="SUPFAM" id="SSF64288">
    <property type="entry name" value="Chorismate lyase-like"/>
    <property type="match status" value="1"/>
</dbReference>
<evidence type="ECO:0000313" key="5">
    <source>
        <dbReference type="EMBL" id="XCG64508.1"/>
    </source>
</evidence>
<proteinExistence type="predicted"/>
<dbReference type="Gene3D" id="3.40.1410.10">
    <property type="entry name" value="Chorismate lyase-like"/>
    <property type="match status" value="1"/>
</dbReference>
<name>A0AAU8DRR2_9ACTN</name>
<dbReference type="PROSITE" id="PS50949">
    <property type="entry name" value="HTH_GNTR"/>
    <property type="match status" value="1"/>
</dbReference>
<dbReference type="InterPro" id="IPR036390">
    <property type="entry name" value="WH_DNA-bd_sf"/>
</dbReference>
<keyword evidence="1" id="KW-0805">Transcription regulation</keyword>
<accession>A0AAU8DRR2</accession>
<dbReference type="GO" id="GO:0045892">
    <property type="term" value="P:negative regulation of DNA-templated transcription"/>
    <property type="evidence" value="ECO:0007669"/>
    <property type="project" value="TreeGrafter"/>
</dbReference>
<dbReference type="PANTHER" id="PTHR44846">
    <property type="entry name" value="MANNOSYL-D-GLYCERATE TRANSPORT/METABOLISM SYSTEM REPRESSOR MNGR-RELATED"/>
    <property type="match status" value="1"/>
</dbReference>
<organism evidence="5">
    <name type="scientific">Nakamurella sp. A5-74</name>
    <dbReference type="NCBI Taxonomy" id="3158264"/>
    <lineage>
        <taxon>Bacteria</taxon>
        <taxon>Bacillati</taxon>
        <taxon>Actinomycetota</taxon>
        <taxon>Actinomycetes</taxon>
        <taxon>Nakamurellales</taxon>
        <taxon>Nakamurellaceae</taxon>
        <taxon>Nakamurella</taxon>
    </lineage>
</organism>
<dbReference type="InterPro" id="IPR036388">
    <property type="entry name" value="WH-like_DNA-bd_sf"/>
</dbReference>
<dbReference type="InterPro" id="IPR000524">
    <property type="entry name" value="Tscrpt_reg_HTH_GntR"/>
</dbReference>
<keyword evidence="3" id="KW-0804">Transcription</keyword>
<dbReference type="CDD" id="cd07377">
    <property type="entry name" value="WHTH_GntR"/>
    <property type="match status" value="1"/>
</dbReference>
<dbReference type="PRINTS" id="PR00035">
    <property type="entry name" value="HTHGNTR"/>
</dbReference>
<dbReference type="AlphaFoldDB" id="A0AAU8DRR2"/>
<evidence type="ECO:0000259" key="4">
    <source>
        <dbReference type="PROSITE" id="PS50949"/>
    </source>
</evidence>
<dbReference type="RefSeq" id="WP_353650121.1">
    <property type="nucleotide sequence ID" value="NZ_CP159218.1"/>
</dbReference>
<dbReference type="EMBL" id="CP159218">
    <property type="protein sequence ID" value="XCG64508.1"/>
    <property type="molecule type" value="Genomic_DNA"/>
</dbReference>
<dbReference type="InterPro" id="IPR028978">
    <property type="entry name" value="Chorismate_lyase_/UTRA_dom_sf"/>
</dbReference>
<dbReference type="PANTHER" id="PTHR44846:SF1">
    <property type="entry name" value="MANNOSYL-D-GLYCERATE TRANSPORT_METABOLISM SYSTEM REPRESSOR MNGR-RELATED"/>
    <property type="match status" value="1"/>
</dbReference>
<dbReference type="GO" id="GO:0003700">
    <property type="term" value="F:DNA-binding transcription factor activity"/>
    <property type="evidence" value="ECO:0007669"/>
    <property type="project" value="InterPro"/>
</dbReference>